<dbReference type="SUPFAM" id="SSF102114">
    <property type="entry name" value="Radical SAM enzymes"/>
    <property type="match status" value="1"/>
</dbReference>
<keyword evidence="2" id="KW-0949">S-adenosyl-L-methionine</keyword>
<dbReference type="InterPro" id="IPR006638">
    <property type="entry name" value="Elp3/MiaA/NifB-like_rSAM"/>
</dbReference>
<reference evidence="4 5" key="1">
    <citation type="submission" date="2019-06" db="EMBL/GenBank/DDBJ databases">
        <title>Persicimonas caeni gen. nov., sp. nov., a predatory bacterium isolated from solar saltern.</title>
        <authorList>
            <person name="Wang S."/>
        </authorList>
    </citation>
    <scope>NUCLEOTIDE SEQUENCE [LARGE SCALE GENOMIC DNA]</scope>
    <source>
        <strain evidence="4 5">YN101</strain>
    </source>
</reference>
<dbReference type="SFLD" id="SFLDF00288">
    <property type="entry name" value="HemN-like__clustered_with_nucl"/>
    <property type="match status" value="1"/>
</dbReference>
<accession>A0A5B8YFZ4</accession>
<keyword evidence="2" id="KW-0479">Metal-binding</keyword>
<comment type="similarity">
    <text evidence="1">Belongs to the anaerobic coproporphyrinogen-III oxidase family. HemW subfamily.</text>
</comment>
<dbReference type="SFLD" id="SFLDG01065">
    <property type="entry name" value="anaerobic_coproporphyrinogen-I"/>
    <property type="match status" value="2"/>
</dbReference>
<evidence type="ECO:0000313" key="5">
    <source>
        <dbReference type="Proteomes" id="UP000315995"/>
    </source>
</evidence>
<evidence type="ECO:0000259" key="3">
    <source>
        <dbReference type="PROSITE" id="PS51918"/>
    </source>
</evidence>
<evidence type="ECO:0000313" key="4">
    <source>
        <dbReference type="EMBL" id="QDG54292.1"/>
    </source>
</evidence>
<sequence>MLHLKGLLGFACVGVWPALEETLAAEVEKQGRSEGRPLVRRRSDSAVGIYVHVPFCARQCPYCDFAVDVRRTIPHREYADALLEEFESRKSALDGRSVRTIYFGGGTPSMWEPSEFRRVLQRLRASVGDDLVEICMEANPVDIRRDPLDAWVDAGVTRLSIGCQSFQPRVLKILNRIHTRDQALAAVELAIEHGPEVVSLDLIFGNPEQTMQEWERDLDVVEGLQGLKHVSAYNLTIEPGTAFSRRVDRGRLSVPDEDRCFDMLERLIERCEAMGFERYEVSNFARPGFRSRHNTLYWTGAEYLGLGVGAHSLCIDSEVGVYRRANPRQTAKYLADPEAADGVEHLSEMEHFIERLFLGIRTREGLDFDEVRHQFVEVIDEDLLRKARAELEGFCVQGFMEARGAVFVPTHKGLNLGDSLAERLAVLGDGV</sequence>
<dbReference type="SMART" id="SM00729">
    <property type="entry name" value="Elp3"/>
    <property type="match status" value="1"/>
</dbReference>
<comment type="subcellular location">
    <subcellularLocation>
        <location evidence="2">Cytoplasm</location>
    </subcellularLocation>
</comment>
<keyword evidence="2" id="KW-0963">Cytoplasm</keyword>
<dbReference type="GO" id="GO:0046872">
    <property type="term" value="F:metal ion binding"/>
    <property type="evidence" value="ECO:0007669"/>
    <property type="project" value="UniProtKB-UniRule"/>
</dbReference>
<dbReference type="Gene3D" id="3.80.30.20">
    <property type="entry name" value="tm_1862 like domain"/>
    <property type="match status" value="1"/>
</dbReference>
<keyword evidence="5" id="KW-1185">Reference proteome</keyword>
<dbReference type="GO" id="GO:0051539">
    <property type="term" value="F:4 iron, 4 sulfur cluster binding"/>
    <property type="evidence" value="ECO:0007669"/>
    <property type="project" value="UniProtKB-UniRule"/>
</dbReference>
<gene>
    <name evidence="4" type="primary">hemW</name>
    <name evidence="4" type="ORF">FIV42_27165</name>
</gene>
<evidence type="ECO:0000256" key="1">
    <source>
        <dbReference type="ARBA" id="ARBA00006100"/>
    </source>
</evidence>
<dbReference type="GO" id="GO:0004109">
    <property type="term" value="F:coproporphyrinogen oxidase activity"/>
    <property type="evidence" value="ECO:0007669"/>
    <property type="project" value="InterPro"/>
</dbReference>
<comment type="function">
    <text evidence="2">Probably acts as a heme chaperone, transferring heme to an unknown acceptor. Binds one molecule of heme per monomer, possibly covalently. Binds 1 [4Fe-4S] cluster. The cluster is coordinated with 3 cysteines and an exchangeable S-adenosyl-L-methionine.</text>
</comment>
<dbReference type="EMBL" id="CP041186">
    <property type="protein sequence ID" value="QDG54292.1"/>
    <property type="molecule type" value="Genomic_DNA"/>
</dbReference>
<feature type="domain" description="Radical SAM core" evidence="3">
    <location>
        <begin position="41"/>
        <end position="277"/>
    </location>
</feature>
<dbReference type="SFLD" id="SFLDG01082">
    <property type="entry name" value="B12-binding_domain_containing"/>
    <property type="match status" value="1"/>
</dbReference>
<dbReference type="PROSITE" id="PS51918">
    <property type="entry name" value="RADICAL_SAM"/>
    <property type="match status" value="1"/>
</dbReference>
<evidence type="ECO:0000256" key="2">
    <source>
        <dbReference type="RuleBase" id="RU364116"/>
    </source>
</evidence>
<dbReference type="InterPro" id="IPR058240">
    <property type="entry name" value="rSAM_sf"/>
</dbReference>
<dbReference type="GO" id="GO:0005737">
    <property type="term" value="C:cytoplasm"/>
    <property type="evidence" value="ECO:0007669"/>
    <property type="project" value="UniProtKB-SubCell"/>
</dbReference>
<name>A0A4Y6Q1A7_PERCE</name>
<protein>
    <recommendedName>
        <fullName evidence="2">Heme chaperone HemW</fullName>
    </recommendedName>
</protein>
<dbReference type="CDD" id="cd01335">
    <property type="entry name" value="Radical_SAM"/>
    <property type="match status" value="1"/>
</dbReference>
<dbReference type="GO" id="GO:0006779">
    <property type="term" value="P:porphyrin-containing compound biosynthetic process"/>
    <property type="evidence" value="ECO:0007669"/>
    <property type="project" value="InterPro"/>
</dbReference>
<keyword evidence="2" id="KW-0411">Iron-sulfur</keyword>
<organism evidence="4 5">
    <name type="scientific">Persicimonas caeni</name>
    <dbReference type="NCBI Taxonomy" id="2292766"/>
    <lineage>
        <taxon>Bacteria</taxon>
        <taxon>Deltaproteobacteria</taxon>
        <taxon>Bradymonadales</taxon>
        <taxon>Bradymonadaceae</taxon>
        <taxon>Persicimonas</taxon>
    </lineage>
</organism>
<keyword evidence="2" id="KW-0408">Iron</keyword>
<keyword evidence="2" id="KW-0004">4Fe-4S</keyword>
<keyword evidence="2" id="KW-0349">Heme</keyword>
<dbReference type="PANTHER" id="PTHR13932:SF5">
    <property type="entry name" value="RADICAL S-ADENOSYL METHIONINE DOMAIN-CONTAINING PROTEIN 1, MITOCHONDRIAL"/>
    <property type="match status" value="1"/>
</dbReference>
<dbReference type="NCBIfam" id="TIGR00539">
    <property type="entry name" value="hemN_rel"/>
    <property type="match status" value="1"/>
</dbReference>
<dbReference type="SFLD" id="SFLDS00029">
    <property type="entry name" value="Radical_SAM"/>
    <property type="match status" value="2"/>
</dbReference>
<dbReference type="AlphaFoldDB" id="A0A4Y6Q1A7"/>
<dbReference type="InterPro" id="IPR034505">
    <property type="entry name" value="Coproporphyrinogen-III_oxidase"/>
</dbReference>
<dbReference type="OrthoDB" id="9808022at2"/>
<dbReference type="SFLD" id="SFLDF00562">
    <property type="entry name" value="HemN-like__clustered_with_heat"/>
    <property type="match status" value="1"/>
</dbReference>
<dbReference type="PANTHER" id="PTHR13932">
    <property type="entry name" value="COPROPORPHYRINIGEN III OXIDASE"/>
    <property type="match status" value="1"/>
</dbReference>
<dbReference type="InterPro" id="IPR004559">
    <property type="entry name" value="HemW-like"/>
</dbReference>
<keyword evidence="2" id="KW-0143">Chaperone</keyword>
<accession>A0A4Y6Q1A7</accession>
<proteinExistence type="inferred from homology"/>
<dbReference type="InterPro" id="IPR007197">
    <property type="entry name" value="rSAM"/>
</dbReference>
<dbReference type="Proteomes" id="UP000315995">
    <property type="component" value="Chromosome"/>
</dbReference>
<dbReference type="Pfam" id="PF04055">
    <property type="entry name" value="Radical_SAM"/>
    <property type="match status" value="1"/>
</dbReference>
<dbReference type="InterPro" id="IPR023404">
    <property type="entry name" value="rSAM_horseshoe"/>
</dbReference>